<evidence type="ECO:0000256" key="1">
    <source>
        <dbReference type="ARBA" id="ARBA00022574"/>
    </source>
</evidence>
<dbReference type="InterPro" id="IPR001680">
    <property type="entry name" value="WD40_rpt"/>
</dbReference>
<keyword evidence="2" id="KW-0677">Repeat</keyword>
<dbReference type="OrthoDB" id="5337252at2"/>
<dbReference type="PANTHER" id="PTHR44019:SF8">
    <property type="entry name" value="POC1 CENTRIOLAR PROTEIN HOMOLOG"/>
    <property type="match status" value="1"/>
</dbReference>
<keyword evidence="4" id="KW-1185">Reference proteome</keyword>
<dbReference type="InterPro" id="IPR015943">
    <property type="entry name" value="WD40/YVTN_repeat-like_dom_sf"/>
</dbReference>
<dbReference type="AlphaFoldDB" id="A0A2W6MVL3"/>
<dbReference type="Pfam" id="PF00400">
    <property type="entry name" value="WD40"/>
    <property type="match status" value="1"/>
</dbReference>
<dbReference type="SUPFAM" id="SSF50978">
    <property type="entry name" value="WD40 repeat-like"/>
    <property type="match status" value="1"/>
</dbReference>
<comment type="caution">
    <text evidence="3">The sequence shown here is derived from an EMBL/GenBank/DDBJ whole genome shotgun (WGS) entry which is preliminary data.</text>
</comment>
<dbReference type="Gene3D" id="2.130.10.10">
    <property type="entry name" value="YVTN repeat-like/Quinoprotein amine dehydrogenase"/>
    <property type="match status" value="2"/>
</dbReference>
<reference evidence="3 4" key="1">
    <citation type="submission" date="2017-03" db="EMBL/GenBank/DDBJ databases">
        <title>Genomic and clinical evidence uncovers the enterohepatic species Helicobacter valdiviensis as a potential human intestinal pathogen.</title>
        <authorList>
            <person name="Fresia P."/>
            <person name="Jara R."/>
            <person name="Sierra R."/>
            <person name="Ferres I."/>
            <person name="Greif G."/>
            <person name="Iraola G."/>
            <person name="Collado L."/>
        </authorList>
    </citation>
    <scope>NUCLEOTIDE SEQUENCE [LARGE SCALE GENOMIC DNA]</scope>
    <source>
        <strain evidence="3 4">WBE14</strain>
    </source>
</reference>
<dbReference type="PANTHER" id="PTHR44019">
    <property type="entry name" value="WD REPEAT-CONTAINING PROTEIN 55"/>
    <property type="match status" value="1"/>
</dbReference>
<dbReference type="RefSeq" id="WP_111229285.1">
    <property type="nucleotide sequence ID" value="NZ_NBIU01000005.1"/>
</dbReference>
<name>A0A2W6MVL3_9HELI</name>
<dbReference type="EMBL" id="NBIU01000005">
    <property type="protein sequence ID" value="PZT48564.1"/>
    <property type="molecule type" value="Genomic_DNA"/>
</dbReference>
<dbReference type="Proteomes" id="UP000249746">
    <property type="component" value="Unassembled WGS sequence"/>
</dbReference>
<keyword evidence="1" id="KW-0853">WD repeat</keyword>
<gene>
    <name evidence="3" type="ORF">B6S12_02670</name>
</gene>
<accession>A0A2W6MVL3</accession>
<organism evidence="3 4">
    <name type="scientific">Helicobacter valdiviensis</name>
    <dbReference type="NCBI Taxonomy" id="1458358"/>
    <lineage>
        <taxon>Bacteria</taxon>
        <taxon>Pseudomonadati</taxon>
        <taxon>Campylobacterota</taxon>
        <taxon>Epsilonproteobacteria</taxon>
        <taxon>Campylobacterales</taxon>
        <taxon>Helicobacteraceae</taxon>
        <taxon>Helicobacter</taxon>
    </lineage>
</organism>
<sequence>MFPIKNKLHLIGSVLAISSNKDYILCMDNLYNVCVFNKNNMTLEDNMKLSKSAEPMHYFSKSVAISNHNSKVAVGISKTPKAIVLNAHKTIAPIATLTWQKLEISTIIFSKNDSYLATGGEDGRVLIYEGDSFQLLLSLPPFPDYISTICFSEDESLVFASCFHKSAIIFDVEKNNLICEFELDSIIEDAFFYEENKKLFGVCKDGSIFIYDILEKKINLQNQVCKVWLTTTQRINEDYAIVGAKDALLRIIRLNDGMLIETILLDNPGVSSIHKEENLLYVGGSDGSLQIADLDKAKDAMEEVLEKNDLKAAMELILKENIFLKISKDYIHKVETLWKDTLKEAIELLAKDRMEEASNLVAPFMLDRHKKEEFDYYWQQKENVAKFNDAILEKNYQEAYKLAELHPYLKESLAYANIEELWEKSFEVSKRLLAQNAELNTPKAQELLRPFMQVKGKKETVMMLLRNVDKYVQADKEYKAKNFVEYFKLCERFQFLKETTLFQSALFIGEQIMQKVALLEDSGDYVRALEVCKILSSMPPFRQIANDKTERIKIKQEFLNAIKEHKLAQAFILAEEHPEFKGLKEGKALYENFKNKTKIALGYANAGDGKATLDCLKEYLYIDLWKDKIASILKIAYLNEFLAHSPKKEAQNKEEENISWEETFGYYIERYGKDEELKKVAQEMGLEAIIDKIPLDGNAKGYLTAIIADSLISIDNQPLQEHKQE</sequence>
<evidence type="ECO:0000313" key="3">
    <source>
        <dbReference type="EMBL" id="PZT48564.1"/>
    </source>
</evidence>
<dbReference type="InterPro" id="IPR050505">
    <property type="entry name" value="WDR55/POC1"/>
</dbReference>
<protein>
    <submittedName>
        <fullName evidence="3">Uncharacterized protein</fullName>
    </submittedName>
</protein>
<evidence type="ECO:0000313" key="4">
    <source>
        <dbReference type="Proteomes" id="UP000249746"/>
    </source>
</evidence>
<dbReference type="InterPro" id="IPR036322">
    <property type="entry name" value="WD40_repeat_dom_sf"/>
</dbReference>
<dbReference type="SMART" id="SM00320">
    <property type="entry name" value="WD40"/>
    <property type="match status" value="4"/>
</dbReference>
<evidence type="ECO:0000256" key="2">
    <source>
        <dbReference type="ARBA" id="ARBA00022737"/>
    </source>
</evidence>
<proteinExistence type="predicted"/>